<sequence>MTKYRFKSEALDAAMRLIFSDEEIDRVLDERWNQDGASSFFFWGPGGLMISVDRNAVIGNPVYVRNVWNCYPQIVPPTEDLWLTQTTDNDYRILYWRKDAASGSGRWIDPNSSREALDSHVAAFRELPAQMPEGNK</sequence>
<gene>
    <name evidence="1" type="ORF">E5987_06065</name>
</gene>
<evidence type="ECO:0000313" key="1">
    <source>
        <dbReference type="EMBL" id="MVX56773.1"/>
    </source>
</evidence>
<organism evidence="1 2">
    <name type="scientific">Parasutterella muris</name>
    <dbReference type="NCBI Taxonomy" id="2565572"/>
    <lineage>
        <taxon>Bacteria</taxon>
        <taxon>Pseudomonadati</taxon>
        <taxon>Pseudomonadota</taxon>
        <taxon>Betaproteobacteria</taxon>
        <taxon>Burkholderiales</taxon>
        <taxon>Sutterellaceae</taxon>
        <taxon>Parasutterella</taxon>
    </lineage>
</organism>
<dbReference type="EMBL" id="WSRP01000015">
    <property type="protein sequence ID" value="MVX56773.1"/>
    <property type="molecule type" value="Genomic_DNA"/>
</dbReference>
<evidence type="ECO:0000313" key="2">
    <source>
        <dbReference type="Proteomes" id="UP000472580"/>
    </source>
</evidence>
<dbReference type="Proteomes" id="UP000472580">
    <property type="component" value="Unassembled WGS sequence"/>
</dbReference>
<protein>
    <submittedName>
        <fullName evidence="1">Uncharacterized protein</fullName>
    </submittedName>
</protein>
<keyword evidence="2" id="KW-1185">Reference proteome</keyword>
<dbReference type="RefSeq" id="WP_160335203.1">
    <property type="nucleotide sequence ID" value="NZ_WSRP01000015.1"/>
</dbReference>
<reference evidence="1 2" key="1">
    <citation type="submission" date="2019-12" db="EMBL/GenBank/DDBJ databases">
        <title>Microbes associate with the intestines of laboratory mice.</title>
        <authorList>
            <person name="Navarre W."/>
            <person name="Wong E."/>
        </authorList>
    </citation>
    <scope>NUCLEOTIDE SEQUENCE [LARGE SCALE GENOMIC DNA]</scope>
    <source>
        <strain evidence="1 2">NM82_D38</strain>
    </source>
</reference>
<dbReference type="AlphaFoldDB" id="A0A6L6YJ79"/>
<proteinExistence type="predicted"/>
<comment type="caution">
    <text evidence="1">The sequence shown here is derived from an EMBL/GenBank/DDBJ whole genome shotgun (WGS) entry which is preliminary data.</text>
</comment>
<name>A0A6L6YJ79_9BURK</name>
<accession>A0A6L6YJ79</accession>